<dbReference type="STRING" id="1754192.A0A1Y1UNA3"/>
<dbReference type="Proteomes" id="UP000193944">
    <property type="component" value="Unassembled WGS sequence"/>
</dbReference>
<gene>
    <name evidence="1" type="ORF">BCR32DRAFT_288525</name>
</gene>
<dbReference type="OrthoDB" id="2129317at2759"/>
<sequence>TFTVKTGGSDRIILDVYNSNVDGEKQTSNTKYLTFELKVNTIEMGGMTFGDANPFTYSMETELDLVQSKAFKVGEF</sequence>
<evidence type="ECO:0000313" key="2">
    <source>
        <dbReference type="Proteomes" id="UP000193944"/>
    </source>
</evidence>
<comment type="caution">
    <text evidence="1">The sequence shown here is derived from an EMBL/GenBank/DDBJ whole genome shotgun (WGS) entry which is preliminary data.</text>
</comment>
<proteinExistence type="predicted"/>
<reference evidence="1 2" key="1">
    <citation type="submission" date="2016-08" db="EMBL/GenBank/DDBJ databases">
        <title>A Parts List for Fungal Cellulosomes Revealed by Comparative Genomics.</title>
        <authorList>
            <consortium name="DOE Joint Genome Institute"/>
            <person name="Haitjema C.H."/>
            <person name="Gilmore S.P."/>
            <person name="Henske J.K."/>
            <person name="Solomon K.V."/>
            <person name="De Groot R."/>
            <person name="Kuo A."/>
            <person name="Mondo S.J."/>
            <person name="Salamov A.A."/>
            <person name="Labutti K."/>
            <person name="Zhao Z."/>
            <person name="Chiniquy J."/>
            <person name="Barry K."/>
            <person name="Brewer H.M."/>
            <person name="Purvine S.O."/>
            <person name="Wright A.T."/>
            <person name="Boxma B."/>
            <person name="Van Alen T."/>
            <person name="Hackstein J.H."/>
            <person name="Baker S.E."/>
            <person name="Grigoriev I.V."/>
            <person name="O'Malley M.A."/>
        </authorList>
    </citation>
    <scope>NUCLEOTIDE SEQUENCE [LARGE SCALE GENOMIC DNA]</scope>
    <source>
        <strain evidence="1 2">S4</strain>
    </source>
</reference>
<protein>
    <submittedName>
        <fullName evidence="1">Uncharacterized protein</fullName>
    </submittedName>
</protein>
<dbReference type="AlphaFoldDB" id="A0A1Y1UNA3"/>
<keyword evidence="2" id="KW-1185">Reference proteome</keyword>
<reference evidence="1 2" key="2">
    <citation type="submission" date="2016-08" db="EMBL/GenBank/DDBJ databases">
        <title>Pervasive Adenine N6-methylation of Active Genes in Fungi.</title>
        <authorList>
            <consortium name="DOE Joint Genome Institute"/>
            <person name="Mondo S.J."/>
            <person name="Dannebaum R.O."/>
            <person name="Kuo R.C."/>
            <person name="Labutti K."/>
            <person name="Haridas S."/>
            <person name="Kuo A."/>
            <person name="Salamov A."/>
            <person name="Ahrendt S.R."/>
            <person name="Lipzen A."/>
            <person name="Sullivan W."/>
            <person name="Andreopoulos W.B."/>
            <person name="Clum A."/>
            <person name="Lindquist E."/>
            <person name="Daum C."/>
            <person name="Ramamoorthy G.K."/>
            <person name="Gryganskyi A."/>
            <person name="Culley D."/>
            <person name="Magnuson J.K."/>
            <person name="James T.Y."/>
            <person name="O'Malley M.A."/>
            <person name="Stajich J.E."/>
            <person name="Spatafora J.W."/>
            <person name="Visel A."/>
            <person name="Grigoriev I.V."/>
        </authorList>
    </citation>
    <scope>NUCLEOTIDE SEQUENCE [LARGE SCALE GENOMIC DNA]</scope>
    <source>
        <strain evidence="1 2">S4</strain>
    </source>
</reference>
<feature type="non-terminal residue" evidence="1">
    <location>
        <position position="1"/>
    </location>
</feature>
<dbReference type="EMBL" id="MCFG01000884">
    <property type="protein sequence ID" value="ORX39538.1"/>
    <property type="molecule type" value="Genomic_DNA"/>
</dbReference>
<evidence type="ECO:0000313" key="1">
    <source>
        <dbReference type="EMBL" id="ORX39538.1"/>
    </source>
</evidence>
<accession>A0A1Y1UNA3</accession>
<name>A0A1Y1UNA3_9FUNG</name>
<organism evidence="1 2">
    <name type="scientific">Anaeromyces robustus</name>
    <dbReference type="NCBI Taxonomy" id="1754192"/>
    <lineage>
        <taxon>Eukaryota</taxon>
        <taxon>Fungi</taxon>
        <taxon>Fungi incertae sedis</taxon>
        <taxon>Chytridiomycota</taxon>
        <taxon>Chytridiomycota incertae sedis</taxon>
        <taxon>Neocallimastigomycetes</taxon>
        <taxon>Neocallimastigales</taxon>
        <taxon>Neocallimastigaceae</taxon>
        <taxon>Anaeromyces</taxon>
    </lineage>
</organism>